<evidence type="ECO:0000256" key="5">
    <source>
        <dbReference type="ARBA" id="ARBA00007731"/>
    </source>
</evidence>
<dbReference type="FunFam" id="3.10.20.810:FF:000001">
    <property type="entry name" value="Histidine biosynthesis bifunctional protein HisIE"/>
    <property type="match status" value="1"/>
</dbReference>
<keyword evidence="10 11" id="KW-0368">Histidine biosynthesis</keyword>
<feature type="binding site" evidence="11">
    <location>
        <position position="107"/>
    </location>
    <ligand>
        <name>Zn(2+)</name>
        <dbReference type="ChEBI" id="CHEBI:29105"/>
        <note>ligand shared between dimeric partners</note>
    </ligand>
</feature>
<dbReference type="Pfam" id="PF01502">
    <property type="entry name" value="PRA-CH"/>
    <property type="match status" value="1"/>
</dbReference>
<dbReference type="HAMAP" id="MF_01021">
    <property type="entry name" value="HisI"/>
    <property type="match status" value="1"/>
</dbReference>
<evidence type="ECO:0000256" key="1">
    <source>
        <dbReference type="ARBA" id="ARBA00000024"/>
    </source>
</evidence>
<comment type="similarity">
    <text evidence="6">In the N-terminal section; belongs to the PRA-CH family.</text>
</comment>
<evidence type="ECO:0000256" key="6">
    <source>
        <dbReference type="ARBA" id="ARBA00008299"/>
    </source>
</evidence>
<comment type="similarity">
    <text evidence="11">Belongs to the PRA-CH family.</text>
</comment>
<comment type="similarity">
    <text evidence="5">In the C-terminal section; belongs to the PRA-PH family.</text>
</comment>
<feature type="domain" description="Phosphoribosyl-AMP cyclohydrolase" evidence="12">
    <location>
        <begin position="36"/>
        <end position="109"/>
    </location>
</feature>
<dbReference type="EMBL" id="MFKK01000033">
    <property type="protein sequence ID" value="OGG40140.1"/>
    <property type="molecule type" value="Genomic_DNA"/>
</dbReference>
<dbReference type="NCBIfam" id="NF000768">
    <property type="entry name" value="PRK00051.1"/>
    <property type="match status" value="1"/>
</dbReference>
<comment type="pathway">
    <text evidence="4">Amino-acid biosynthesis; L-histidine biosynthesis; L-histidine from 5-phospho-alpha-D-ribose 1-diphosphate: step 2/9.</text>
</comment>
<evidence type="ECO:0000256" key="7">
    <source>
        <dbReference type="ARBA" id="ARBA00022490"/>
    </source>
</evidence>
<dbReference type="GO" id="GO:0004635">
    <property type="term" value="F:phosphoribosyl-AMP cyclohydrolase activity"/>
    <property type="evidence" value="ECO:0007669"/>
    <property type="project" value="UniProtKB-UniRule"/>
</dbReference>
<proteinExistence type="inferred from homology"/>
<evidence type="ECO:0000256" key="11">
    <source>
        <dbReference type="HAMAP-Rule" id="MF_01021"/>
    </source>
</evidence>
<evidence type="ECO:0000256" key="9">
    <source>
        <dbReference type="ARBA" id="ARBA00022801"/>
    </source>
</evidence>
<keyword evidence="11" id="KW-0862">Zinc</keyword>
<keyword evidence="11" id="KW-0479">Metal-binding</keyword>
<evidence type="ECO:0000256" key="3">
    <source>
        <dbReference type="ARBA" id="ARBA00005169"/>
    </source>
</evidence>
<accession>A0A1F6BT96</accession>
<dbReference type="Gene3D" id="3.10.20.810">
    <property type="entry name" value="Phosphoribosyl-AMP cyclohydrolase"/>
    <property type="match status" value="1"/>
</dbReference>
<dbReference type="STRING" id="1798471.A3A21_01200"/>
<comment type="function">
    <text evidence="11">Catalyzes the hydrolysis of the adenine ring of phosphoribosyl-AMP.</text>
</comment>
<dbReference type="SUPFAM" id="SSF141734">
    <property type="entry name" value="HisI-like"/>
    <property type="match status" value="1"/>
</dbReference>
<feature type="binding site" evidence="11">
    <location>
        <position position="84"/>
    </location>
    <ligand>
        <name>Zn(2+)</name>
        <dbReference type="ChEBI" id="CHEBI:29105"/>
        <note>ligand shared between dimeric partners</note>
    </ligand>
</feature>
<evidence type="ECO:0000313" key="14">
    <source>
        <dbReference type="Proteomes" id="UP000176996"/>
    </source>
</evidence>
<dbReference type="GO" id="GO:0008270">
    <property type="term" value="F:zinc ion binding"/>
    <property type="evidence" value="ECO:0007669"/>
    <property type="project" value="UniProtKB-UniRule"/>
</dbReference>
<organism evidence="13 14">
    <name type="scientific">Candidatus Jorgensenbacteria bacterium RIFCSPLOWO2_01_FULL_45_25b</name>
    <dbReference type="NCBI Taxonomy" id="1798471"/>
    <lineage>
        <taxon>Bacteria</taxon>
        <taxon>Candidatus Joergenseniibacteriota</taxon>
    </lineage>
</organism>
<dbReference type="GO" id="GO:0000287">
    <property type="term" value="F:magnesium ion binding"/>
    <property type="evidence" value="ECO:0007669"/>
    <property type="project" value="UniProtKB-UniRule"/>
</dbReference>
<evidence type="ECO:0000313" key="13">
    <source>
        <dbReference type="EMBL" id="OGG40140.1"/>
    </source>
</evidence>
<feature type="binding site" evidence="11">
    <location>
        <position position="100"/>
    </location>
    <ligand>
        <name>Zn(2+)</name>
        <dbReference type="ChEBI" id="CHEBI:29105"/>
        <note>ligand shared between dimeric partners</note>
    </ligand>
</feature>
<evidence type="ECO:0000256" key="2">
    <source>
        <dbReference type="ARBA" id="ARBA00001460"/>
    </source>
</evidence>
<dbReference type="InterPro" id="IPR038019">
    <property type="entry name" value="PRib_AMP_CycHydrolase_sf"/>
</dbReference>
<comment type="cofactor">
    <cofactor evidence="11">
        <name>Zn(2+)</name>
        <dbReference type="ChEBI" id="CHEBI:29105"/>
    </cofactor>
    <text evidence="11">Binds 1 zinc ion per subunit.</text>
</comment>
<sequence length="114" mass="13096">MEQIKVENFLELVDFEKHGGLIPAIIQDDITKEVLMVGFMNKEALEKTLKEGRVTYFSRTKERLWTKGETSGNFQVVQNIFLDCDNDSLLILIEQKGSVCHTGKNTCFFKHVNL</sequence>
<evidence type="ECO:0000256" key="8">
    <source>
        <dbReference type="ARBA" id="ARBA00022605"/>
    </source>
</evidence>
<dbReference type="EC" id="3.5.4.19" evidence="11"/>
<keyword evidence="7 11" id="KW-0963">Cytoplasm</keyword>
<feature type="binding site" evidence="11">
    <location>
        <position position="87"/>
    </location>
    <ligand>
        <name>Mg(2+)</name>
        <dbReference type="ChEBI" id="CHEBI:18420"/>
    </ligand>
</feature>
<dbReference type="Proteomes" id="UP000176996">
    <property type="component" value="Unassembled WGS sequence"/>
</dbReference>
<comment type="pathway">
    <text evidence="3 11">Amino-acid biosynthesis; L-histidine biosynthesis; L-histidine from 5-phospho-alpha-D-ribose 1-diphosphate: step 3/9.</text>
</comment>
<dbReference type="GO" id="GO:0004636">
    <property type="term" value="F:phosphoribosyl-ATP diphosphatase activity"/>
    <property type="evidence" value="ECO:0007669"/>
    <property type="project" value="UniProtKB-EC"/>
</dbReference>
<evidence type="ECO:0000256" key="4">
    <source>
        <dbReference type="ARBA" id="ARBA00005204"/>
    </source>
</evidence>
<comment type="subunit">
    <text evidence="11">Homodimer.</text>
</comment>
<keyword evidence="9 11" id="KW-0378">Hydrolase</keyword>
<comment type="caution">
    <text evidence="13">The sequence shown here is derived from an EMBL/GenBank/DDBJ whole genome shotgun (WGS) entry which is preliminary data.</text>
</comment>
<evidence type="ECO:0000256" key="10">
    <source>
        <dbReference type="ARBA" id="ARBA00023102"/>
    </source>
</evidence>
<reference evidence="13 14" key="1">
    <citation type="journal article" date="2016" name="Nat. Commun.">
        <title>Thousands of microbial genomes shed light on interconnected biogeochemical processes in an aquifer system.</title>
        <authorList>
            <person name="Anantharaman K."/>
            <person name="Brown C.T."/>
            <person name="Hug L.A."/>
            <person name="Sharon I."/>
            <person name="Castelle C.J."/>
            <person name="Probst A.J."/>
            <person name="Thomas B.C."/>
            <person name="Singh A."/>
            <person name="Wilkins M.J."/>
            <person name="Karaoz U."/>
            <person name="Brodie E.L."/>
            <person name="Williams K.H."/>
            <person name="Hubbard S.S."/>
            <person name="Banfield J.F."/>
        </authorList>
    </citation>
    <scope>NUCLEOTIDE SEQUENCE [LARGE SCALE GENOMIC DNA]</scope>
</reference>
<gene>
    <name evidence="11" type="primary">hisI</name>
    <name evidence="13" type="ORF">A3A21_01200</name>
</gene>
<comment type="cofactor">
    <cofactor evidence="11">
        <name>Mg(2+)</name>
        <dbReference type="ChEBI" id="CHEBI:18420"/>
    </cofactor>
    <text evidence="11">Binds 1 Mg(2+) ion per subunit.</text>
</comment>
<comment type="subcellular location">
    <subcellularLocation>
        <location evidence="11">Cytoplasm</location>
    </subcellularLocation>
</comment>
<comment type="catalytic activity">
    <reaction evidence="2">
        <text>1-(5-phospho-beta-D-ribosyl)-ATP + H2O = 1-(5-phospho-beta-D-ribosyl)-5'-AMP + diphosphate + H(+)</text>
        <dbReference type="Rhea" id="RHEA:22828"/>
        <dbReference type="ChEBI" id="CHEBI:15377"/>
        <dbReference type="ChEBI" id="CHEBI:15378"/>
        <dbReference type="ChEBI" id="CHEBI:33019"/>
        <dbReference type="ChEBI" id="CHEBI:59457"/>
        <dbReference type="ChEBI" id="CHEBI:73183"/>
        <dbReference type="EC" id="3.6.1.31"/>
    </reaction>
</comment>
<name>A0A1F6BT96_9BACT</name>
<dbReference type="PANTHER" id="PTHR42945">
    <property type="entry name" value="HISTIDINE BIOSYNTHESIS BIFUNCTIONAL PROTEIN"/>
    <property type="match status" value="1"/>
</dbReference>
<dbReference type="GO" id="GO:0000105">
    <property type="term" value="P:L-histidine biosynthetic process"/>
    <property type="evidence" value="ECO:0007669"/>
    <property type="project" value="UniProtKB-UniRule"/>
</dbReference>
<evidence type="ECO:0000259" key="12">
    <source>
        <dbReference type="Pfam" id="PF01502"/>
    </source>
</evidence>
<feature type="binding site" evidence="11">
    <location>
        <position position="83"/>
    </location>
    <ligand>
        <name>Mg(2+)</name>
        <dbReference type="ChEBI" id="CHEBI:18420"/>
    </ligand>
</feature>
<comment type="catalytic activity">
    <reaction evidence="1 11">
        <text>1-(5-phospho-beta-D-ribosyl)-5'-AMP + H2O = 1-(5-phospho-beta-D-ribosyl)-5-[(5-phospho-beta-D-ribosylamino)methylideneamino]imidazole-4-carboxamide</text>
        <dbReference type="Rhea" id="RHEA:20049"/>
        <dbReference type="ChEBI" id="CHEBI:15377"/>
        <dbReference type="ChEBI" id="CHEBI:58435"/>
        <dbReference type="ChEBI" id="CHEBI:59457"/>
        <dbReference type="EC" id="3.5.4.19"/>
    </reaction>
</comment>
<dbReference type="UniPathway" id="UPA00031">
    <property type="reaction ID" value="UER00008"/>
</dbReference>
<keyword evidence="8 11" id="KW-0028">Amino-acid biosynthesis</keyword>
<keyword evidence="11" id="KW-0460">Magnesium</keyword>
<dbReference type="InterPro" id="IPR026660">
    <property type="entry name" value="PRA-CH"/>
</dbReference>
<dbReference type="PANTHER" id="PTHR42945:SF9">
    <property type="entry name" value="HISTIDINE BIOSYNTHESIS BIFUNCTIONAL PROTEIN HISIE"/>
    <property type="match status" value="1"/>
</dbReference>
<protein>
    <recommendedName>
        <fullName evidence="11">Phosphoribosyl-AMP cyclohydrolase</fullName>
        <shortName evidence="11">PRA-CH</shortName>
        <ecNumber evidence="11">3.5.4.19</ecNumber>
    </recommendedName>
</protein>
<dbReference type="InterPro" id="IPR002496">
    <property type="entry name" value="PRib_AMP_CycHydrolase_dom"/>
</dbReference>
<dbReference type="AlphaFoldDB" id="A0A1F6BT96"/>
<feature type="binding site" evidence="11">
    <location>
        <position position="85"/>
    </location>
    <ligand>
        <name>Mg(2+)</name>
        <dbReference type="ChEBI" id="CHEBI:18420"/>
    </ligand>
</feature>
<dbReference type="GO" id="GO:0005737">
    <property type="term" value="C:cytoplasm"/>
    <property type="evidence" value="ECO:0007669"/>
    <property type="project" value="UniProtKB-SubCell"/>
</dbReference>